<dbReference type="Proteomes" id="UP000791440">
    <property type="component" value="Unassembled WGS sequence"/>
</dbReference>
<evidence type="ECO:0000256" key="12">
    <source>
        <dbReference type="RuleBase" id="RU000679"/>
    </source>
</evidence>
<evidence type="ECO:0000256" key="13">
    <source>
        <dbReference type="SAM" id="Phobius"/>
    </source>
</evidence>
<keyword evidence="4 12" id="KW-0894">Sodium channel</keyword>
<evidence type="ECO:0000313" key="15">
    <source>
        <dbReference type="Proteomes" id="UP000791440"/>
    </source>
</evidence>
<evidence type="ECO:0000313" key="14">
    <source>
        <dbReference type="EMBL" id="KAG6444978.1"/>
    </source>
</evidence>
<keyword evidence="3 12" id="KW-0813">Transport</keyword>
<comment type="caution">
    <text evidence="14">The sequence shown here is derived from an EMBL/GenBank/DDBJ whole genome shotgun (WGS) entry which is preliminary data.</text>
</comment>
<reference evidence="14" key="1">
    <citation type="journal article" date="2016" name="Insect Biochem. Mol. Biol.">
        <title>Multifaceted biological insights from a draft genome sequence of the tobacco hornworm moth, Manduca sexta.</title>
        <authorList>
            <person name="Kanost M.R."/>
            <person name="Arrese E.L."/>
            <person name="Cao X."/>
            <person name="Chen Y.R."/>
            <person name="Chellapilla S."/>
            <person name="Goldsmith M.R."/>
            <person name="Grosse-Wilde E."/>
            <person name="Heckel D.G."/>
            <person name="Herndon N."/>
            <person name="Jiang H."/>
            <person name="Papanicolaou A."/>
            <person name="Qu J."/>
            <person name="Soulages J.L."/>
            <person name="Vogel H."/>
            <person name="Walters J."/>
            <person name="Waterhouse R.M."/>
            <person name="Ahn S.J."/>
            <person name="Almeida F.C."/>
            <person name="An C."/>
            <person name="Aqrawi P."/>
            <person name="Bretschneider A."/>
            <person name="Bryant W.B."/>
            <person name="Bucks S."/>
            <person name="Chao H."/>
            <person name="Chevignon G."/>
            <person name="Christen J.M."/>
            <person name="Clarke D.F."/>
            <person name="Dittmer N.T."/>
            <person name="Ferguson L.C.F."/>
            <person name="Garavelou S."/>
            <person name="Gordon K.H.J."/>
            <person name="Gunaratna R.T."/>
            <person name="Han Y."/>
            <person name="Hauser F."/>
            <person name="He Y."/>
            <person name="Heidel-Fischer H."/>
            <person name="Hirsh A."/>
            <person name="Hu Y."/>
            <person name="Jiang H."/>
            <person name="Kalra D."/>
            <person name="Klinner C."/>
            <person name="Konig C."/>
            <person name="Kovar C."/>
            <person name="Kroll A.R."/>
            <person name="Kuwar S.S."/>
            <person name="Lee S.L."/>
            <person name="Lehman R."/>
            <person name="Li K."/>
            <person name="Li Z."/>
            <person name="Liang H."/>
            <person name="Lovelace S."/>
            <person name="Lu Z."/>
            <person name="Mansfield J.H."/>
            <person name="McCulloch K.J."/>
            <person name="Mathew T."/>
            <person name="Morton B."/>
            <person name="Muzny D.M."/>
            <person name="Neunemann D."/>
            <person name="Ongeri F."/>
            <person name="Pauchet Y."/>
            <person name="Pu L.L."/>
            <person name="Pyrousis I."/>
            <person name="Rao X.J."/>
            <person name="Redding A."/>
            <person name="Roesel C."/>
            <person name="Sanchez-Gracia A."/>
            <person name="Schaack S."/>
            <person name="Shukla A."/>
            <person name="Tetreau G."/>
            <person name="Wang Y."/>
            <person name="Xiong G.H."/>
            <person name="Traut W."/>
            <person name="Walsh T.K."/>
            <person name="Worley K.C."/>
            <person name="Wu D."/>
            <person name="Wu W."/>
            <person name="Wu Y.Q."/>
            <person name="Zhang X."/>
            <person name="Zou Z."/>
            <person name="Zucker H."/>
            <person name="Briscoe A.D."/>
            <person name="Burmester T."/>
            <person name="Clem R.J."/>
            <person name="Feyereisen R."/>
            <person name="Grimmelikhuijzen C.J.P."/>
            <person name="Hamodrakas S.J."/>
            <person name="Hansson B.S."/>
            <person name="Huguet E."/>
            <person name="Jermiin L.S."/>
            <person name="Lan Q."/>
            <person name="Lehman H.K."/>
            <person name="Lorenzen M."/>
            <person name="Merzendorfer H."/>
            <person name="Michalopoulos I."/>
            <person name="Morton D.B."/>
            <person name="Muthukrishnan S."/>
            <person name="Oakeshott J.G."/>
            <person name="Palmer W."/>
            <person name="Park Y."/>
            <person name="Passarelli A.L."/>
            <person name="Rozas J."/>
            <person name="Schwartz L.M."/>
            <person name="Smith W."/>
            <person name="Southgate A."/>
            <person name="Vilcinskas A."/>
            <person name="Vogt R."/>
            <person name="Wang P."/>
            <person name="Werren J."/>
            <person name="Yu X.Q."/>
            <person name="Zhou J.J."/>
            <person name="Brown S.J."/>
            <person name="Scherer S.E."/>
            <person name="Richards S."/>
            <person name="Blissard G.W."/>
        </authorList>
    </citation>
    <scope>NUCLEOTIDE SEQUENCE</scope>
</reference>
<evidence type="ECO:0000256" key="5">
    <source>
        <dbReference type="ARBA" id="ARBA00022692"/>
    </source>
</evidence>
<name>A0A922CGS4_MANSE</name>
<dbReference type="Pfam" id="PF00858">
    <property type="entry name" value="ASC"/>
    <property type="match status" value="2"/>
</dbReference>
<evidence type="ECO:0000256" key="1">
    <source>
        <dbReference type="ARBA" id="ARBA00004141"/>
    </source>
</evidence>
<keyword evidence="15" id="KW-1185">Reference proteome</keyword>
<evidence type="ECO:0000256" key="2">
    <source>
        <dbReference type="ARBA" id="ARBA00007193"/>
    </source>
</evidence>
<dbReference type="AlphaFoldDB" id="A0A922CGS4"/>
<sequence length="410" mass="46189">MHQFKKQLQTIINDKLGYFGDHSSLSGVSYVFSTSPIPWFKRCFWFSTLTACCFGSYTVLKESLSLYIEDAVNYSVETNYLEWDTPFPAITLCEHADTDRVKEYIMTNNISSSLTVFLKDVVFWNAKFCKSCHTCKINQTCVNNFTQFHPIPTEYGLCFAFNSRLTDTTENIQVNRKIGLPSLVFTAVQPLSIKIHSPDEIVSVAMEKTLTHCGVLPLVSDFEAILKAEETINDPSVQSIPARSRDCLFSHERPNFADNWPFSKYSYSACALYRRAQTQIDVCNCTHHFMPTIGDYPSCNISGLACLHKNRELLAVEGTACPMECDSIIYTASHVSCSRHTGKLPGHLSQRGTRGLVKLGQLPSLRVRRHAIRDMLGLVVDFGGVVGVFFGASLLSIMEIIYLLFIRRNN</sequence>
<organism evidence="14 15">
    <name type="scientific">Manduca sexta</name>
    <name type="common">Tobacco hawkmoth</name>
    <name type="synonym">Tobacco hornworm</name>
    <dbReference type="NCBI Taxonomy" id="7130"/>
    <lineage>
        <taxon>Eukaryota</taxon>
        <taxon>Metazoa</taxon>
        <taxon>Ecdysozoa</taxon>
        <taxon>Arthropoda</taxon>
        <taxon>Hexapoda</taxon>
        <taxon>Insecta</taxon>
        <taxon>Pterygota</taxon>
        <taxon>Neoptera</taxon>
        <taxon>Endopterygota</taxon>
        <taxon>Lepidoptera</taxon>
        <taxon>Glossata</taxon>
        <taxon>Ditrysia</taxon>
        <taxon>Bombycoidea</taxon>
        <taxon>Sphingidae</taxon>
        <taxon>Sphinginae</taxon>
        <taxon>Sphingini</taxon>
        <taxon>Manduca</taxon>
    </lineage>
</organism>
<evidence type="ECO:0000256" key="6">
    <source>
        <dbReference type="ARBA" id="ARBA00022989"/>
    </source>
</evidence>
<keyword evidence="11 12" id="KW-0407">Ion channel</keyword>
<keyword evidence="7" id="KW-0915">Sodium</keyword>
<keyword evidence="8 12" id="KW-0406">Ion transport</keyword>
<comment type="similarity">
    <text evidence="2 12">Belongs to the amiloride-sensitive sodium channel (TC 1.A.6) family.</text>
</comment>
<evidence type="ECO:0000256" key="8">
    <source>
        <dbReference type="ARBA" id="ARBA00023065"/>
    </source>
</evidence>
<dbReference type="PANTHER" id="PTHR11690">
    <property type="entry name" value="AMILORIDE-SENSITIVE SODIUM CHANNEL-RELATED"/>
    <property type="match status" value="1"/>
</dbReference>
<keyword evidence="6 13" id="KW-1133">Transmembrane helix</keyword>
<feature type="transmembrane region" description="Helical" evidence="13">
    <location>
        <begin position="376"/>
        <end position="405"/>
    </location>
</feature>
<evidence type="ECO:0000256" key="7">
    <source>
        <dbReference type="ARBA" id="ARBA00023053"/>
    </source>
</evidence>
<accession>A0A922CGS4</accession>
<proteinExistence type="inferred from homology"/>
<evidence type="ECO:0000256" key="4">
    <source>
        <dbReference type="ARBA" id="ARBA00022461"/>
    </source>
</evidence>
<protein>
    <submittedName>
        <fullName evidence="14">Uncharacterized protein</fullName>
    </submittedName>
</protein>
<keyword evidence="9 13" id="KW-0472">Membrane</keyword>
<dbReference type="EMBL" id="JH668315">
    <property type="protein sequence ID" value="KAG6444978.1"/>
    <property type="molecule type" value="Genomic_DNA"/>
</dbReference>
<keyword evidence="10 12" id="KW-0739">Sodium transport</keyword>
<dbReference type="InterPro" id="IPR001873">
    <property type="entry name" value="ENaC"/>
</dbReference>
<gene>
    <name evidence="14" type="ORF">O3G_MSEX003683</name>
</gene>
<comment type="subcellular location">
    <subcellularLocation>
        <location evidence="1">Membrane</location>
        <topology evidence="1">Multi-pass membrane protein</topology>
    </subcellularLocation>
</comment>
<evidence type="ECO:0000256" key="10">
    <source>
        <dbReference type="ARBA" id="ARBA00023201"/>
    </source>
</evidence>
<dbReference type="GO" id="GO:0015280">
    <property type="term" value="F:ligand-gated sodium channel activity"/>
    <property type="evidence" value="ECO:0007669"/>
    <property type="project" value="TreeGrafter"/>
</dbReference>
<evidence type="ECO:0000256" key="9">
    <source>
        <dbReference type="ARBA" id="ARBA00023136"/>
    </source>
</evidence>
<dbReference type="PANTHER" id="PTHR11690:SF175">
    <property type="entry name" value="PICKPOCKET 13-RELATED"/>
    <property type="match status" value="1"/>
</dbReference>
<reference evidence="14" key="2">
    <citation type="submission" date="2020-12" db="EMBL/GenBank/DDBJ databases">
        <authorList>
            <person name="Kanost M."/>
        </authorList>
    </citation>
    <scope>NUCLEOTIDE SEQUENCE</scope>
</reference>
<evidence type="ECO:0000256" key="11">
    <source>
        <dbReference type="ARBA" id="ARBA00023303"/>
    </source>
</evidence>
<evidence type="ECO:0000256" key="3">
    <source>
        <dbReference type="ARBA" id="ARBA00022448"/>
    </source>
</evidence>
<dbReference type="GO" id="GO:0005886">
    <property type="term" value="C:plasma membrane"/>
    <property type="evidence" value="ECO:0007669"/>
    <property type="project" value="TreeGrafter"/>
</dbReference>
<keyword evidence="5 12" id="KW-0812">Transmembrane</keyword>